<dbReference type="PANTHER" id="PTHR42756:SF1">
    <property type="entry name" value="TRANSCRIPTIONAL REPRESSOR OF EMRAB OPERON"/>
    <property type="match status" value="1"/>
</dbReference>
<sequence length="150" mass="16665">MNSLQREVSEGYLSNWVARLFAQAMDRAIRPHGLSSAYVPVLFALGGGMELTQMQLAHFAAIEQPTMAATLGRMDRDGLLTRRRDPTDGRKSLIGLTPKGRAHVSVVAAAVQQINSRATEGFGEEERRQHRERMLRIVGNLDRLINAPED</sequence>
<evidence type="ECO:0000313" key="5">
    <source>
        <dbReference type="EMBL" id="RDE07918.1"/>
    </source>
</evidence>
<comment type="caution">
    <text evidence="5">The sequence shown here is derived from an EMBL/GenBank/DDBJ whole genome shotgun (WGS) entry which is preliminary data.</text>
</comment>
<feature type="domain" description="HTH marR-type" evidence="4">
    <location>
        <begin position="1"/>
        <end position="143"/>
    </location>
</feature>
<keyword evidence="2" id="KW-0238">DNA-binding</keyword>
<protein>
    <submittedName>
        <fullName evidence="5">MarR family transcriptional regulator</fullName>
    </submittedName>
</protein>
<reference evidence="6" key="1">
    <citation type="submission" date="2018-07" db="EMBL/GenBank/DDBJ databases">
        <authorList>
            <person name="Liu B.-T."/>
            <person name="Du Z."/>
        </authorList>
    </citation>
    <scope>NUCLEOTIDE SEQUENCE [LARGE SCALE GENOMIC DNA]</scope>
    <source>
        <strain evidence="6">XYN52</strain>
    </source>
</reference>
<evidence type="ECO:0000259" key="4">
    <source>
        <dbReference type="PROSITE" id="PS50995"/>
    </source>
</evidence>
<accession>A0A369W034</accession>
<dbReference type="PROSITE" id="PS50995">
    <property type="entry name" value="HTH_MARR_2"/>
    <property type="match status" value="1"/>
</dbReference>
<dbReference type="GO" id="GO:0003677">
    <property type="term" value="F:DNA binding"/>
    <property type="evidence" value="ECO:0007669"/>
    <property type="project" value="UniProtKB-KW"/>
</dbReference>
<evidence type="ECO:0000256" key="2">
    <source>
        <dbReference type="ARBA" id="ARBA00023125"/>
    </source>
</evidence>
<dbReference type="AlphaFoldDB" id="A0A369W034"/>
<dbReference type="Gene3D" id="1.10.10.10">
    <property type="entry name" value="Winged helix-like DNA-binding domain superfamily/Winged helix DNA-binding domain"/>
    <property type="match status" value="1"/>
</dbReference>
<dbReference type="InterPro" id="IPR036388">
    <property type="entry name" value="WH-like_DNA-bd_sf"/>
</dbReference>
<keyword evidence="6" id="KW-1185">Reference proteome</keyword>
<dbReference type="InterPro" id="IPR036390">
    <property type="entry name" value="WH_DNA-bd_sf"/>
</dbReference>
<evidence type="ECO:0000256" key="3">
    <source>
        <dbReference type="ARBA" id="ARBA00023163"/>
    </source>
</evidence>
<name>A0A369W034_9HYPH</name>
<proteinExistence type="predicted"/>
<evidence type="ECO:0000313" key="6">
    <source>
        <dbReference type="Proteomes" id="UP000253759"/>
    </source>
</evidence>
<keyword evidence="1" id="KW-0805">Transcription regulation</keyword>
<dbReference type="SMART" id="SM00347">
    <property type="entry name" value="HTH_MARR"/>
    <property type="match status" value="1"/>
</dbReference>
<dbReference type="InterPro" id="IPR000835">
    <property type="entry name" value="HTH_MarR-typ"/>
</dbReference>
<dbReference type="Proteomes" id="UP000253759">
    <property type="component" value="Unassembled WGS sequence"/>
</dbReference>
<organism evidence="5 6">
    <name type="scientific">Pelagibacterium lacus</name>
    <dbReference type="NCBI Taxonomy" id="2282655"/>
    <lineage>
        <taxon>Bacteria</taxon>
        <taxon>Pseudomonadati</taxon>
        <taxon>Pseudomonadota</taxon>
        <taxon>Alphaproteobacteria</taxon>
        <taxon>Hyphomicrobiales</taxon>
        <taxon>Devosiaceae</taxon>
        <taxon>Pelagibacterium</taxon>
    </lineage>
</organism>
<dbReference type="SUPFAM" id="SSF46785">
    <property type="entry name" value="Winged helix' DNA-binding domain"/>
    <property type="match status" value="1"/>
</dbReference>
<dbReference type="GO" id="GO:0003700">
    <property type="term" value="F:DNA-binding transcription factor activity"/>
    <property type="evidence" value="ECO:0007669"/>
    <property type="project" value="InterPro"/>
</dbReference>
<dbReference type="OrthoDB" id="511972at2"/>
<dbReference type="RefSeq" id="WP_114646872.1">
    <property type="nucleotide sequence ID" value="NZ_QQNH01000029.1"/>
</dbReference>
<gene>
    <name evidence="5" type="ORF">DVH29_14300</name>
</gene>
<dbReference type="Pfam" id="PF12802">
    <property type="entry name" value="MarR_2"/>
    <property type="match status" value="1"/>
</dbReference>
<dbReference type="EMBL" id="QQNH01000029">
    <property type="protein sequence ID" value="RDE07918.1"/>
    <property type="molecule type" value="Genomic_DNA"/>
</dbReference>
<keyword evidence="3" id="KW-0804">Transcription</keyword>
<evidence type="ECO:0000256" key="1">
    <source>
        <dbReference type="ARBA" id="ARBA00023015"/>
    </source>
</evidence>
<dbReference type="PANTHER" id="PTHR42756">
    <property type="entry name" value="TRANSCRIPTIONAL REGULATOR, MARR"/>
    <property type="match status" value="1"/>
</dbReference>